<organism evidence="9 10">
    <name type="scientific">Chryseolinea serpens</name>
    <dbReference type="NCBI Taxonomy" id="947013"/>
    <lineage>
        <taxon>Bacteria</taxon>
        <taxon>Pseudomonadati</taxon>
        <taxon>Bacteroidota</taxon>
        <taxon>Cytophagia</taxon>
        <taxon>Cytophagales</taxon>
        <taxon>Fulvivirgaceae</taxon>
        <taxon>Chryseolinea</taxon>
    </lineage>
</organism>
<feature type="domain" description="SusD-like N-terminal" evidence="8">
    <location>
        <begin position="52"/>
        <end position="226"/>
    </location>
</feature>
<evidence type="ECO:0000313" key="10">
    <source>
        <dbReference type="Proteomes" id="UP000184212"/>
    </source>
</evidence>
<evidence type="ECO:0000256" key="2">
    <source>
        <dbReference type="ARBA" id="ARBA00006275"/>
    </source>
</evidence>
<dbReference type="InterPro" id="IPR011990">
    <property type="entry name" value="TPR-like_helical_dom_sf"/>
</dbReference>
<protein>
    <submittedName>
        <fullName evidence="9">Starch-binding associating with outer membrane</fullName>
    </submittedName>
</protein>
<keyword evidence="5" id="KW-0998">Cell outer membrane</keyword>
<gene>
    <name evidence="9" type="ORF">SAMN04488109_4816</name>
</gene>
<dbReference type="EMBL" id="FQWQ01000003">
    <property type="protein sequence ID" value="SHH64807.1"/>
    <property type="molecule type" value="Genomic_DNA"/>
</dbReference>
<dbReference type="RefSeq" id="WP_084138339.1">
    <property type="nucleotide sequence ID" value="NZ_FQWQ01000003.1"/>
</dbReference>
<evidence type="ECO:0000256" key="5">
    <source>
        <dbReference type="ARBA" id="ARBA00023237"/>
    </source>
</evidence>
<evidence type="ECO:0000256" key="3">
    <source>
        <dbReference type="ARBA" id="ARBA00022729"/>
    </source>
</evidence>
<dbReference type="Proteomes" id="UP000184212">
    <property type="component" value="Unassembled WGS sequence"/>
</dbReference>
<keyword evidence="3" id="KW-0732">Signal</keyword>
<dbReference type="STRING" id="947013.SAMN04488109_4816"/>
<feature type="domain" description="RagB/SusD" evidence="7">
    <location>
        <begin position="273"/>
        <end position="488"/>
    </location>
</feature>
<evidence type="ECO:0000256" key="6">
    <source>
        <dbReference type="SAM" id="Coils"/>
    </source>
</evidence>
<sequence>MKKNNVSITKIIGAAGLCCFVLLSGCQENLLDSTPYGQITSSQFWRNGDDVVAATNAIYTPLLDEDGFAHTEYTFDNSSDDMVRAGDHGDAEAQLELFTFNASNTHILNTWSTKYEVIQRANAVLMNAPKVVMDESLRTRCMGEAYFLRGFAYWRLSVIWGEVPLILEADVVANNFNKDKSSLEEVRAQAEADFQNAANMLPASYTGEDLGRVTKGSAYGFLTKLYVYEEQWAKAIAAGANITNSATYKLADSFGDNFQLATENNPEVLYGLQYEGGWTTDDSPAFYHTPGGLGGWGFHEPIQDLVDEFEPNDPRLDYSIFKPGDQVTIMKDSVYTFKAGDTRLTGYAFRKYTNFTANGDMSQSLNAPWLRSADVYLLVAEAKIRSGQNGDDELNAVRKRVGLSEKTGATMADIMHERRVELAGENDRHQDLMRWDKAGLVDIVTLYAQDRGPFKPGRTFVRPKHYYFPLPQREVDLSAGTLKQNSNY</sequence>
<keyword evidence="4" id="KW-0472">Membrane</keyword>
<dbReference type="GO" id="GO:0009279">
    <property type="term" value="C:cell outer membrane"/>
    <property type="evidence" value="ECO:0007669"/>
    <property type="project" value="UniProtKB-SubCell"/>
</dbReference>
<dbReference type="Gene3D" id="1.25.40.390">
    <property type="match status" value="1"/>
</dbReference>
<dbReference type="Pfam" id="PF14322">
    <property type="entry name" value="SusD-like_3"/>
    <property type="match status" value="1"/>
</dbReference>
<evidence type="ECO:0000259" key="8">
    <source>
        <dbReference type="Pfam" id="PF14322"/>
    </source>
</evidence>
<keyword evidence="10" id="KW-1185">Reference proteome</keyword>
<dbReference type="PROSITE" id="PS51257">
    <property type="entry name" value="PROKAR_LIPOPROTEIN"/>
    <property type="match status" value="1"/>
</dbReference>
<accession>A0A1M5UP97</accession>
<dbReference type="OrthoDB" id="621018at2"/>
<name>A0A1M5UP97_9BACT</name>
<evidence type="ECO:0000256" key="4">
    <source>
        <dbReference type="ARBA" id="ARBA00023136"/>
    </source>
</evidence>
<dbReference type="InterPro" id="IPR033985">
    <property type="entry name" value="SusD-like_N"/>
</dbReference>
<proteinExistence type="inferred from homology"/>
<feature type="coiled-coil region" evidence="6">
    <location>
        <begin position="173"/>
        <end position="200"/>
    </location>
</feature>
<comment type="subcellular location">
    <subcellularLocation>
        <location evidence="1">Cell outer membrane</location>
    </subcellularLocation>
</comment>
<comment type="similarity">
    <text evidence="2">Belongs to the SusD family.</text>
</comment>
<dbReference type="SUPFAM" id="SSF48452">
    <property type="entry name" value="TPR-like"/>
    <property type="match status" value="1"/>
</dbReference>
<evidence type="ECO:0000259" key="7">
    <source>
        <dbReference type="Pfam" id="PF07980"/>
    </source>
</evidence>
<keyword evidence="6" id="KW-0175">Coiled coil</keyword>
<evidence type="ECO:0000256" key="1">
    <source>
        <dbReference type="ARBA" id="ARBA00004442"/>
    </source>
</evidence>
<dbReference type="CDD" id="cd08977">
    <property type="entry name" value="SusD"/>
    <property type="match status" value="1"/>
</dbReference>
<dbReference type="Pfam" id="PF07980">
    <property type="entry name" value="SusD_RagB"/>
    <property type="match status" value="1"/>
</dbReference>
<evidence type="ECO:0000313" key="9">
    <source>
        <dbReference type="EMBL" id="SHH64807.1"/>
    </source>
</evidence>
<dbReference type="AlphaFoldDB" id="A0A1M5UP97"/>
<dbReference type="InterPro" id="IPR012944">
    <property type="entry name" value="SusD_RagB_dom"/>
</dbReference>
<reference evidence="9 10" key="1">
    <citation type="submission" date="2016-11" db="EMBL/GenBank/DDBJ databases">
        <authorList>
            <person name="Jaros S."/>
            <person name="Januszkiewicz K."/>
            <person name="Wedrychowicz H."/>
        </authorList>
    </citation>
    <scope>NUCLEOTIDE SEQUENCE [LARGE SCALE GENOMIC DNA]</scope>
    <source>
        <strain evidence="9 10">DSM 24574</strain>
    </source>
</reference>